<feature type="compositionally biased region" description="Basic and acidic residues" evidence="1">
    <location>
        <begin position="192"/>
        <end position="204"/>
    </location>
</feature>
<evidence type="ECO:0000313" key="3">
    <source>
        <dbReference type="Proteomes" id="UP001057375"/>
    </source>
</evidence>
<feature type="region of interest" description="Disordered" evidence="1">
    <location>
        <begin position="106"/>
        <end position="143"/>
    </location>
</feature>
<feature type="compositionally biased region" description="Basic and acidic residues" evidence="1">
    <location>
        <begin position="42"/>
        <end position="53"/>
    </location>
</feature>
<dbReference type="Proteomes" id="UP001057375">
    <property type="component" value="Unassembled WGS sequence"/>
</dbReference>
<feature type="region of interest" description="Disordered" evidence="1">
    <location>
        <begin position="594"/>
        <end position="625"/>
    </location>
</feature>
<proteinExistence type="predicted"/>
<feature type="region of interest" description="Disordered" evidence="1">
    <location>
        <begin position="14"/>
        <end position="64"/>
    </location>
</feature>
<accession>A0ABQ5K1E1</accession>
<feature type="compositionally biased region" description="Basic and acidic residues" evidence="1">
    <location>
        <begin position="524"/>
        <end position="543"/>
    </location>
</feature>
<feature type="region of interest" description="Disordered" evidence="1">
    <location>
        <begin position="431"/>
        <end position="458"/>
    </location>
</feature>
<gene>
    <name evidence="2" type="ORF">ADUPG1_011910</name>
</gene>
<feature type="non-terminal residue" evidence="2">
    <location>
        <position position="1"/>
    </location>
</feature>
<sequence>IDVEKSVVVASLSLQNEASSDDNEDINTQSVQHSPSSEEVEDSTRPSQHESPRNQHGKQYLSVQSPVSAQSFSYLGTDTVPHTTSFPVQVIGKLKWTDEQREIEEKVRKTMEDEMKRKEDDGGAKKKGGKKPGKKGEDESETISPVFFPSFVHSCKVSDKEIDMQQQEEEGEEEGEEEEEKTVVSKPGVSSKKGDKKTSNKDETVNDEQDNHSLPYSGTPFVQVFNWERTMMFHVLPSFLSREEIVAFLREIGSKKREIEAESASGILHKESARKDKNKDDDSVAISEKEESRKMLFGLEEEQFLAISGPYEASDKFVTNICIKKILFSMFCCSCSPSSCDDTVEQSSLPFNSSDSNILTRLLLCLIVDSDVKTVIDKLYGTLSPLSSQSLDSSLSEALYNGFSSLLLLSTQQMEGSEFKKEQTLIREMQEEIDGGKKDKGKDKKGKEKGGANVELELPPKPEVTGVFQSIDSVIGMFSKFSKHLIGLSEALYNGFSSLLLLSTQQMEGSEFKKEQTLIREMQEEIDGGKKDKGKDKKGKEKGGANVELELPPKPEVTGVFQSIDSVIGMFSKFSKHLIGFETLDEVEREKKELEKLREETQQSKGKDKKKGKDTPDEETDSYRIMCDMSGYMTMVLSEDSP</sequence>
<keyword evidence="3" id="KW-1185">Reference proteome</keyword>
<feature type="compositionally biased region" description="Polar residues" evidence="1">
    <location>
        <begin position="26"/>
        <end position="37"/>
    </location>
</feature>
<feature type="compositionally biased region" description="Basic and acidic residues" evidence="1">
    <location>
        <begin position="431"/>
        <end position="450"/>
    </location>
</feature>
<organism evidence="2 3">
    <name type="scientific">Aduncisulcus paluster</name>
    <dbReference type="NCBI Taxonomy" id="2918883"/>
    <lineage>
        <taxon>Eukaryota</taxon>
        <taxon>Metamonada</taxon>
        <taxon>Carpediemonas-like organisms</taxon>
        <taxon>Aduncisulcus</taxon>
    </lineage>
</organism>
<reference evidence="2" key="1">
    <citation type="submission" date="2022-03" db="EMBL/GenBank/DDBJ databases">
        <title>Draft genome sequence of Aduncisulcus paluster, a free-living microaerophilic Fornicata.</title>
        <authorList>
            <person name="Yuyama I."/>
            <person name="Kume K."/>
            <person name="Tamura T."/>
            <person name="Inagaki Y."/>
            <person name="Hashimoto T."/>
        </authorList>
    </citation>
    <scope>NUCLEOTIDE SEQUENCE</scope>
    <source>
        <strain evidence="2">NY0171</strain>
    </source>
</reference>
<evidence type="ECO:0000313" key="2">
    <source>
        <dbReference type="EMBL" id="GKT21464.1"/>
    </source>
</evidence>
<feature type="compositionally biased region" description="Basic and acidic residues" evidence="1">
    <location>
        <begin position="106"/>
        <end position="124"/>
    </location>
</feature>
<feature type="region of interest" description="Disordered" evidence="1">
    <location>
        <begin position="162"/>
        <end position="217"/>
    </location>
</feature>
<feature type="region of interest" description="Disordered" evidence="1">
    <location>
        <begin position="524"/>
        <end position="551"/>
    </location>
</feature>
<dbReference type="EMBL" id="BQXS01012319">
    <property type="protein sequence ID" value="GKT21464.1"/>
    <property type="molecule type" value="Genomic_DNA"/>
</dbReference>
<evidence type="ECO:0000256" key="1">
    <source>
        <dbReference type="SAM" id="MobiDB-lite"/>
    </source>
</evidence>
<name>A0ABQ5K1E1_9EUKA</name>
<feature type="compositionally biased region" description="Acidic residues" evidence="1">
    <location>
        <begin position="166"/>
        <end position="180"/>
    </location>
</feature>
<comment type="caution">
    <text evidence="2">The sequence shown here is derived from an EMBL/GenBank/DDBJ whole genome shotgun (WGS) entry which is preliminary data.</text>
</comment>
<feature type="compositionally biased region" description="Basic and acidic residues" evidence="1">
    <location>
        <begin position="594"/>
        <end position="615"/>
    </location>
</feature>
<protein>
    <submittedName>
        <fullName evidence="2">Uncharacterized protein</fullName>
    </submittedName>
</protein>